<protein>
    <submittedName>
        <fullName evidence="2">LysM peptidoglycan-binding domain-containing protein</fullName>
    </submittedName>
</protein>
<dbReference type="Proteomes" id="UP001597318">
    <property type="component" value="Unassembled WGS sequence"/>
</dbReference>
<dbReference type="CDD" id="cd00118">
    <property type="entry name" value="LysM"/>
    <property type="match status" value="6"/>
</dbReference>
<dbReference type="PROSITE" id="PS51782">
    <property type="entry name" value="LYSM"/>
    <property type="match status" value="7"/>
</dbReference>
<dbReference type="SMART" id="SM00257">
    <property type="entry name" value="LysM"/>
    <property type="match status" value="7"/>
</dbReference>
<sequence length="630" mass="68843">MNFLHKYGIEKQSDGVILTLYVLDFDTEFANELGTTGTSTYQDEIGQYAQQRFPTFKINAIKIVAGGILIGMFSFTSITQSKTTVKAASQDQTLINTLTYSVKSGDSLSLIAKKYRLTTNELKLFNQLTSDTIKVGQVLNIPLLKYDVKSGDSLSVLAKQFGTTSDRIKQLNSLTSDVIYLGQSLYVPVASTVSTAPTSTITQPKTTTYTVQSGDSLSVIAKNFQTTVSSIKEANSLTTDIIRVGQTLNIPGKVNESPSVTTQPSQELTKYTVMSGDSLSVLAKRFNTSVEDIKKQNSLTTDTIYLGQMLVIPSSSEAKTAVESKTIPVSYKVVAGDTLSGIAKAFGLSVSFIKEINNLTSDTIYLGQTLQLKKQPTTKTYVVKNGDTLSEIAKEHGTTTEEMVKINQLTSTNIAVGQVLTINSTNGTASATIENSLTYRTHTVQSGDNIWDLSVKYGIPQAELLRANNLTTSSRLTIGQKLKIPVHQIAVQKTVSEHHGEYLTWWTEAQYVFPIGKVATVIDFQTGKSFKVKRTVGANHADSETLTTTDTNIAKGIWGGYSWSTRAVIVEIDGREIAASMSFYPHDVDYVPNNGINGHFDIHFKDSTRHKDGKVDPYHQEKIRIAAGVE</sequence>
<evidence type="ECO:0000313" key="3">
    <source>
        <dbReference type="Proteomes" id="UP001597318"/>
    </source>
</evidence>
<dbReference type="EMBL" id="JBHUIK010000005">
    <property type="protein sequence ID" value="MFD2215984.1"/>
    <property type="molecule type" value="Genomic_DNA"/>
</dbReference>
<dbReference type="PANTHER" id="PTHR33734:SF22">
    <property type="entry name" value="MEMBRANE-BOUND LYTIC MUREIN TRANSGLYCOSYLASE D"/>
    <property type="match status" value="1"/>
</dbReference>
<feature type="domain" description="LysM" evidence="1">
    <location>
        <begin position="329"/>
        <end position="372"/>
    </location>
</feature>
<proteinExistence type="predicted"/>
<feature type="domain" description="LysM" evidence="1">
    <location>
        <begin position="207"/>
        <end position="250"/>
    </location>
</feature>
<organism evidence="2 3">
    <name type="scientific">Metabacillus endolithicus</name>
    <dbReference type="NCBI Taxonomy" id="1535204"/>
    <lineage>
        <taxon>Bacteria</taxon>
        <taxon>Bacillati</taxon>
        <taxon>Bacillota</taxon>
        <taxon>Bacilli</taxon>
        <taxon>Bacillales</taxon>
        <taxon>Bacillaceae</taxon>
        <taxon>Metabacillus</taxon>
    </lineage>
</organism>
<dbReference type="RefSeq" id="WP_379052990.1">
    <property type="nucleotide sequence ID" value="NZ_JBHUIK010000005.1"/>
</dbReference>
<reference evidence="3" key="1">
    <citation type="journal article" date="2019" name="Int. J. Syst. Evol. Microbiol.">
        <title>The Global Catalogue of Microorganisms (GCM) 10K type strain sequencing project: providing services to taxonomists for standard genome sequencing and annotation.</title>
        <authorList>
            <consortium name="The Broad Institute Genomics Platform"/>
            <consortium name="The Broad Institute Genome Sequencing Center for Infectious Disease"/>
            <person name="Wu L."/>
            <person name="Ma J."/>
        </authorList>
    </citation>
    <scope>NUCLEOTIDE SEQUENCE [LARGE SCALE GENOMIC DNA]</scope>
    <source>
        <strain evidence="3">CGMCC 1.15474</strain>
    </source>
</reference>
<dbReference type="Pfam" id="PF01476">
    <property type="entry name" value="LysM"/>
    <property type="match status" value="7"/>
</dbReference>
<dbReference type="PANTHER" id="PTHR33734">
    <property type="entry name" value="LYSM DOMAIN-CONTAINING GPI-ANCHORED PROTEIN 2"/>
    <property type="match status" value="1"/>
</dbReference>
<dbReference type="InterPro" id="IPR018392">
    <property type="entry name" value="LysM"/>
</dbReference>
<evidence type="ECO:0000259" key="1">
    <source>
        <dbReference type="PROSITE" id="PS51782"/>
    </source>
</evidence>
<feature type="domain" description="LysM" evidence="1">
    <location>
        <begin position="269"/>
        <end position="312"/>
    </location>
</feature>
<name>A0ABW5C258_9BACI</name>
<feature type="domain" description="LysM" evidence="1">
    <location>
        <begin position="440"/>
        <end position="484"/>
    </location>
</feature>
<dbReference type="SUPFAM" id="SSF54106">
    <property type="entry name" value="LysM domain"/>
    <property type="match status" value="7"/>
</dbReference>
<comment type="caution">
    <text evidence="2">The sequence shown here is derived from an EMBL/GenBank/DDBJ whole genome shotgun (WGS) entry which is preliminary data.</text>
</comment>
<feature type="domain" description="LysM" evidence="1">
    <location>
        <begin position="379"/>
        <end position="422"/>
    </location>
</feature>
<gene>
    <name evidence="2" type="ORF">ACFSKK_20050</name>
</gene>
<dbReference type="InterPro" id="IPR036779">
    <property type="entry name" value="LysM_dom_sf"/>
</dbReference>
<feature type="domain" description="LysM" evidence="1">
    <location>
        <begin position="144"/>
        <end position="187"/>
    </location>
</feature>
<evidence type="ECO:0000313" key="2">
    <source>
        <dbReference type="EMBL" id="MFD2215984.1"/>
    </source>
</evidence>
<keyword evidence="3" id="KW-1185">Reference proteome</keyword>
<accession>A0ABW5C258</accession>
<feature type="domain" description="LysM" evidence="1">
    <location>
        <begin position="98"/>
        <end position="141"/>
    </location>
</feature>
<dbReference type="Gene3D" id="3.10.350.10">
    <property type="entry name" value="LysM domain"/>
    <property type="match status" value="7"/>
</dbReference>